<comment type="caution">
    <text evidence="1">The sequence shown here is derived from an EMBL/GenBank/DDBJ whole genome shotgun (WGS) entry which is preliminary data.</text>
</comment>
<evidence type="ECO:0000313" key="1">
    <source>
        <dbReference type="EMBL" id="KAL2479856.1"/>
    </source>
</evidence>
<name>A0ABD1QUG8_9LAMI</name>
<accession>A0ABD1QUG8</accession>
<dbReference type="PANTHER" id="PTHR48449:SF1">
    <property type="entry name" value="DUF1985 DOMAIN-CONTAINING PROTEIN"/>
    <property type="match status" value="1"/>
</dbReference>
<sequence length="293" mass="33496">MWEYLINPSQWCLGKVNASSNGKIFSIISARMSENQKRLFSDTCFGHFLQANELILNHQLIHQFLLREVKQSNDDEIWFNIGVSLDVVKLGCLLLLTSVMFTTAYKRSVEEWMMVMVDSEEMNTFAWGKKLFKFTLSSLKSCLKNKSLIIEGDSRPYIAYRVSGFLIAFQIWIYETLPVLEGKICTNVGNLCPRILNWTSRVQGNQNTKLNLAKDIFSRPALHTSSIKPTDAERSMDYATGFYGDSIGQRVEDSDDDSLYLCDVRSPRLKSGCQRTPTDESKKQVNVADDIMY</sequence>
<evidence type="ECO:0000313" key="2">
    <source>
        <dbReference type="Proteomes" id="UP001604336"/>
    </source>
</evidence>
<reference evidence="2" key="1">
    <citation type="submission" date="2024-07" db="EMBL/GenBank/DDBJ databases">
        <title>Two chromosome-level genome assemblies of Korean endemic species Abeliophyllum distichum and Forsythia ovata (Oleaceae).</title>
        <authorList>
            <person name="Jang H."/>
        </authorList>
    </citation>
    <scope>NUCLEOTIDE SEQUENCE [LARGE SCALE GENOMIC DNA]</scope>
</reference>
<dbReference type="PANTHER" id="PTHR48449">
    <property type="entry name" value="DUF1985 DOMAIN-CONTAINING PROTEIN"/>
    <property type="match status" value="1"/>
</dbReference>
<dbReference type="EMBL" id="JBFOLK010000010">
    <property type="protein sequence ID" value="KAL2479856.1"/>
    <property type="molecule type" value="Genomic_DNA"/>
</dbReference>
<protein>
    <recommendedName>
        <fullName evidence="3">DUF1985 domain-containing protein</fullName>
    </recommendedName>
</protein>
<evidence type="ECO:0008006" key="3">
    <source>
        <dbReference type="Google" id="ProtNLM"/>
    </source>
</evidence>
<dbReference type="AlphaFoldDB" id="A0ABD1QUG8"/>
<proteinExistence type="predicted"/>
<organism evidence="1 2">
    <name type="scientific">Abeliophyllum distichum</name>
    <dbReference type="NCBI Taxonomy" id="126358"/>
    <lineage>
        <taxon>Eukaryota</taxon>
        <taxon>Viridiplantae</taxon>
        <taxon>Streptophyta</taxon>
        <taxon>Embryophyta</taxon>
        <taxon>Tracheophyta</taxon>
        <taxon>Spermatophyta</taxon>
        <taxon>Magnoliopsida</taxon>
        <taxon>eudicotyledons</taxon>
        <taxon>Gunneridae</taxon>
        <taxon>Pentapetalae</taxon>
        <taxon>asterids</taxon>
        <taxon>lamiids</taxon>
        <taxon>Lamiales</taxon>
        <taxon>Oleaceae</taxon>
        <taxon>Forsythieae</taxon>
        <taxon>Abeliophyllum</taxon>
    </lineage>
</organism>
<keyword evidence="2" id="KW-1185">Reference proteome</keyword>
<dbReference type="Proteomes" id="UP001604336">
    <property type="component" value="Unassembled WGS sequence"/>
</dbReference>
<gene>
    <name evidence="1" type="ORF">Adt_32822</name>
</gene>